<reference evidence="2" key="1">
    <citation type="submission" date="2021-01" db="EMBL/GenBank/DDBJ databases">
        <authorList>
            <person name="Corre E."/>
            <person name="Pelletier E."/>
            <person name="Niang G."/>
            <person name="Scheremetjew M."/>
            <person name="Finn R."/>
            <person name="Kale V."/>
            <person name="Holt S."/>
            <person name="Cochrane G."/>
            <person name="Meng A."/>
            <person name="Brown T."/>
            <person name="Cohen L."/>
        </authorList>
    </citation>
    <scope>NUCLEOTIDE SEQUENCE</scope>
    <source>
        <strain evidence="2">CCMP1795</strain>
    </source>
</reference>
<organism evidence="2">
    <name type="scientific">Oxyrrhis marina</name>
    <name type="common">Dinoflagellate</name>
    <dbReference type="NCBI Taxonomy" id="2969"/>
    <lineage>
        <taxon>Eukaryota</taxon>
        <taxon>Sar</taxon>
        <taxon>Alveolata</taxon>
        <taxon>Dinophyceae</taxon>
        <taxon>Oxyrrhinales</taxon>
        <taxon>Oxyrrhinaceae</taxon>
        <taxon>Oxyrrhis</taxon>
    </lineage>
</organism>
<keyword evidence="1" id="KW-0732">Signal</keyword>
<protein>
    <recommendedName>
        <fullName evidence="3">C2H2-type domain-containing protein</fullName>
    </recommendedName>
</protein>
<evidence type="ECO:0000256" key="1">
    <source>
        <dbReference type="SAM" id="SignalP"/>
    </source>
</evidence>
<gene>
    <name evidence="2" type="ORF">OMAR00292_LOCUS3219</name>
</gene>
<dbReference type="AlphaFoldDB" id="A0A7S3UMV5"/>
<evidence type="ECO:0000313" key="2">
    <source>
        <dbReference type="EMBL" id="CAE0617343.1"/>
    </source>
</evidence>
<evidence type="ECO:0008006" key="3">
    <source>
        <dbReference type="Google" id="ProtNLM"/>
    </source>
</evidence>
<feature type="signal peptide" evidence="1">
    <location>
        <begin position="1"/>
        <end position="18"/>
    </location>
</feature>
<feature type="chain" id="PRO_5030826048" description="C2H2-type domain-containing protein" evidence="1">
    <location>
        <begin position="19"/>
        <end position="158"/>
    </location>
</feature>
<sequence>MGFSWVARVVWIVAASAAAPSANGPRCSCDICSMRDDDWLLQREADTSLKTCTLLAPAAGRPTSSIWKVLSLDEFRLWFCKGAHDRCNCVVSTSTGDAPVPALSDIACTQCQRDCSLKYLKNHDAQHAECEVTVNNTCFCSFGRHGRWTRISCPREEL</sequence>
<name>A0A7S3UMV5_OXYMA</name>
<dbReference type="EMBL" id="HBIT01006431">
    <property type="protein sequence ID" value="CAE0617343.1"/>
    <property type="molecule type" value="Transcribed_RNA"/>
</dbReference>
<accession>A0A7S3UMV5</accession>
<proteinExistence type="predicted"/>